<dbReference type="RefSeq" id="XP_003030900.1">
    <property type="nucleotide sequence ID" value="XM_003030854.1"/>
</dbReference>
<dbReference type="VEuPathDB" id="FungiDB:SCHCODRAFT_02629497"/>
<organism evidence="5">
    <name type="scientific">Schizophyllum commune (strain H4-8 / FGSC 9210)</name>
    <name type="common">Split gill fungus</name>
    <dbReference type="NCBI Taxonomy" id="578458"/>
    <lineage>
        <taxon>Eukaryota</taxon>
        <taxon>Fungi</taxon>
        <taxon>Dikarya</taxon>
        <taxon>Basidiomycota</taxon>
        <taxon>Agaricomycotina</taxon>
        <taxon>Agaricomycetes</taxon>
        <taxon>Agaricomycetidae</taxon>
        <taxon>Agaricales</taxon>
        <taxon>Schizophyllaceae</taxon>
        <taxon>Schizophyllum</taxon>
    </lineage>
</organism>
<keyword evidence="1" id="KW-0378">Hydrolase</keyword>
<proteinExistence type="predicted"/>
<feature type="transmembrane region" description="Helical" evidence="2">
    <location>
        <begin position="15"/>
        <end position="34"/>
    </location>
</feature>
<dbReference type="SUPFAM" id="SSF53474">
    <property type="entry name" value="alpha/beta-Hydrolases"/>
    <property type="match status" value="1"/>
</dbReference>
<feature type="domain" description="Alpha/beta hydrolase fold-3" evidence="3">
    <location>
        <begin position="143"/>
        <end position="383"/>
    </location>
</feature>
<dbReference type="InterPro" id="IPR050300">
    <property type="entry name" value="GDXG_lipolytic_enzyme"/>
</dbReference>
<evidence type="ECO:0000313" key="4">
    <source>
        <dbReference type="EMBL" id="EFI95997.1"/>
    </source>
</evidence>
<dbReference type="GO" id="GO:0016787">
    <property type="term" value="F:hydrolase activity"/>
    <property type="evidence" value="ECO:0007669"/>
    <property type="project" value="UniProtKB-KW"/>
</dbReference>
<dbReference type="GeneID" id="9592545"/>
<keyword evidence="2" id="KW-0472">Membrane</keyword>
<accession>D8Q7A2</accession>
<gene>
    <name evidence="4" type="ORF">SCHCODRAFT_56693</name>
</gene>
<keyword evidence="5" id="KW-1185">Reference proteome</keyword>
<dbReference type="Pfam" id="PF07859">
    <property type="entry name" value="Abhydrolase_3"/>
    <property type="match status" value="1"/>
</dbReference>
<evidence type="ECO:0000259" key="3">
    <source>
        <dbReference type="Pfam" id="PF07859"/>
    </source>
</evidence>
<dbReference type="PANTHER" id="PTHR48081:SF26">
    <property type="entry name" value="ALPHA_BETA HYDROLASE FOLD-3 DOMAIN-CONTAINING PROTEIN"/>
    <property type="match status" value="1"/>
</dbReference>
<dbReference type="Proteomes" id="UP000007431">
    <property type="component" value="Unassembled WGS sequence"/>
</dbReference>
<dbReference type="AlphaFoldDB" id="D8Q7A2"/>
<keyword evidence="2" id="KW-0812">Transmembrane</keyword>
<dbReference type="InterPro" id="IPR013094">
    <property type="entry name" value="AB_hydrolase_3"/>
</dbReference>
<dbReference type="OMA" id="VEYHEFP"/>
<sequence>MTKLYAYRHQPIKGIYLTGQIVLTLFVRLPFWVLTSLPRTWRQRPSWSLWQSLLVKFVRCFAQIGDKVGDIDFGTDPNHEAIVPGEGVNGVWLDPVPSLIVDELKIWTTAQNVEPVRIPGYWMHGPDTDIPVAAPPQPGEKVLLHLHGGYYKGLSAHPSDFTSVIPRNLLKHCAPALWRTLSVEYRLSSTYPFPERHPFPAALLDALAGYSYLVHTVGFAPEDIVVEGDSAGGNLAYALVRYLVEHGGQNGIPQPPGHLLLLSPWADLGSAIRSKPGGSWQRFGNAEATDFLYPGALADHCAKAVAGSLGTLMLELNRYVSPASQHPALGRISFKGFPKTFISVGGCESLLDEIRILRDRMVADMGEGAVTYREEPDAVHDFLTFPRWQPASTNTTLAIAQWLGASGKQ</sequence>
<dbReference type="eggNOG" id="ENOG502SFMZ">
    <property type="taxonomic scope" value="Eukaryota"/>
</dbReference>
<keyword evidence="2" id="KW-1133">Transmembrane helix</keyword>
<dbReference type="STRING" id="578458.D8Q7A2"/>
<protein>
    <recommendedName>
        <fullName evidence="3">Alpha/beta hydrolase fold-3 domain-containing protein</fullName>
    </recommendedName>
</protein>
<name>D8Q7A2_SCHCM</name>
<dbReference type="InterPro" id="IPR029058">
    <property type="entry name" value="AB_hydrolase_fold"/>
</dbReference>
<dbReference type="OrthoDB" id="2152029at2759"/>
<reference evidence="4 5" key="1">
    <citation type="journal article" date="2010" name="Nat. Biotechnol.">
        <title>Genome sequence of the model mushroom Schizophyllum commune.</title>
        <authorList>
            <person name="Ohm R.A."/>
            <person name="de Jong J.F."/>
            <person name="Lugones L.G."/>
            <person name="Aerts A."/>
            <person name="Kothe E."/>
            <person name="Stajich J.E."/>
            <person name="de Vries R.P."/>
            <person name="Record E."/>
            <person name="Levasseur A."/>
            <person name="Baker S.E."/>
            <person name="Bartholomew K.A."/>
            <person name="Coutinho P.M."/>
            <person name="Erdmann S."/>
            <person name="Fowler T.J."/>
            <person name="Gathman A.C."/>
            <person name="Lombard V."/>
            <person name="Henrissat B."/>
            <person name="Knabe N."/>
            <person name="Kuees U."/>
            <person name="Lilly W.W."/>
            <person name="Lindquist E."/>
            <person name="Lucas S."/>
            <person name="Magnuson J.K."/>
            <person name="Piumi F."/>
            <person name="Raudaskoski M."/>
            <person name="Salamov A."/>
            <person name="Schmutz J."/>
            <person name="Schwarze F.W.M.R."/>
            <person name="vanKuyk P.A."/>
            <person name="Horton J.S."/>
            <person name="Grigoriev I.V."/>
            <person name="Woesten H.A.B."/>
        </authorList>
    </citation>
    <scope>NUCLEOTIDE SEQUENCE [LARGE SCALE GENOMIC DNA]</scope>
    <source>
        <strain evidence="5">H4-8 / FGSC 9210</strain>
    </source>
</reference>
<dbReference type="KEGG" id="scm:SCHCO_02629497"/>
<dbReference type="Gene3D" id="3.40.50.1820">
    <property type="entry name" value="alpha/beta hydrolase"/>
    <property type="match status" value="1"/>
</dbReference>
<dbReference type="InParanoid" id="D8Q7A2"/>
<evidence type="ECO:0000256" key="1">
    <source>
        <dbReference type="ARBA" id="ARBA00022801"/>
    </source>
</evidence>
<evidence type="ECO:0000256" key="2">
    <source>
        <dbReference type="SAM" id="Phobius"/>
    </source>
</evidence>
<evidence type="ECO:0000313" key="5">
    <source>
        <dbReference type="Proteomes" id="UP000007431"/>
    </source>
</evidence>
<dbReference type="HOGENOM" id="CLU_019364_1_0_1"/>
<dbReference type="PANTHER" id="PTHR48081">
    <property type="entry name" value="AB HYDROLASE SUPERFAMILY PROTEIN C4A8.06C"/>
    <property type="match status" value="1"/>
</dbReference>
<dbReference type="EMBL" id="GL377307">
    <property type="protein sequence ID" value="EFI95997.1"/>
    <property type="molecule type" value="Genomic_DNA"/>
</dbReference>